<dbReference type="SUPFAM" id="SSF50494">
    <property type="entry name" value="Trypsin-like serine proteases"/>
    <property type="match status" value="1"/>
</dbReference>
<dbReference type="InterPro" id="IPR036322">
    <property type="entry name" value="WD40_repeat_dom_sf"/>
</dbReference>
<gene>
    <name evidence="5" type="ORF">ACFY35_22580</name>
</gene>
<feature type="repeat" description="WD" evidence="3">
    <location>
        <begin position="989"/>
        <end position="1019"/>
    </location>
</feature>
<dbReference type="CDD" id="cd00200">
    <property type="entry name" value="WD40"/>
    <property type="match status" value="2"/>
</dbReference>
<dbReference type="EMBL" id="JBIAZU010000004">
    <property type="protein sequence ID" value="MFF5292236.1"/>
    <property type="molecule type" value="Genomic_DNA"/>
</dbReference>
<dbReference type="RefSeq" id="WP_051115145.1">
    <property type="nucleotide sequence ID" value="NZ_JBIAZU010000004.1"/>
</dbReference>
<dbReference type="Proteomes" id="UP001602245">
    <property type="component" value="Unassembled WGS sequence"/>
</dbReference>
<feature type="repeat" description="WD" evidence="3">
    <location>
        <begin position="949"/>
        <end position="988"/>
    </location>
</feature>
<evidence type="ECO:0000256" key="2">
    <source>
        <dbReference type="ARBA" id="ARBA00022737"/>
    </source>
</evidence>
<dbReference type="Pfam" id="PF00400">
    <property type="entry name" value="WD40"/>
    <property type="match status" value="10"/>
</dbReference>
<evidence type="ECO:0000256" key="1">
    <source>
        <dbReference type="ARBA" id="ARBA00022574"/>
    </source>
</evidence>
<feature type="repeat" description="WD" evidence="3">
    <location>
        <begin position="1243"/>
        <end position="1282"/>
    </location>
</feature>
<evidence type="ECO:0000313" key="5">
    <source>
        <dbReference type="EMBL" id="MFF5292236.1"/>
    </source>
</evidence>
<dbReference type="PROSITE" id="PS50082">
    <property type="entry name" value="WD_REPEATS_2"/>
    <property type="match status" value="10"/>
</dbReference>
<evidence type="ECO:0000313" key="6">
    <source>
        <dbReference type="Proteomes" id="UP001602245"/>
    </source>
</evidence>
<feature type="repeat" description="WD" evidence="3">
    <location>
        <begin position="782"/>
        <end position="821"/>
    </location>
</feature>
<name>A0ABW6WH22_9ACTN</name>
<dbReference type="Gene3D" id="3.40.50.300">
    <property type="entry name" value="P-loop containing nucleotide triphosphate hydrolases"/>
    <property type="match status" value="1"/>
</dbReference>
<dbReference type="Pfam" id="PF13365">
    <property type="entry name" value="Trypsin_2"/>
    <property type="match status" value="1"/>
</dbReference>
<dbReference type="Pfam" id="PF13191">
    <property type="entry name" value="AAA_16"/>
    <property type="match status" value="1"/>
</dbReference>
<feature type="repeat" description="WD" evidence="3">
    <location>
        <begin position="742"/>
        <end position="781"/>
    </location>
</feature>
<feature type="repeat" description="WD" evidence="3">
    <location>
        <begin position="1159"/>
        <end position="1202"/>
    </location>
</feature>
<evidence type="ECO:0000256" key="3">
    <source>
        <dbReference type="PROSITE-ProRule" id="PRU00221"/>
    </source>
</evidence>
<dbReference type="InterPro" id="IPR020472">
    <property type="entry name" value="WD40_PAC1"/>
</dbReference>
<comment type="caution">
    <text evidence="5">The sequence shown here is derived from an EMBL/GenBank/DDBJ whole genome shotgun (WGS) entry which is preliminary data.</text>
</comment>
<reference evidence="5 6" key="1">
    <citation type="submission" date="2024-10" db="EMBL/GenBank/DDBJ databases">
        <title>The Natural Products Discovery Center: Release of the First 8490 Sequenced Strains for Exploring Actinobacteria Biosynthetic Diversity.</title>
        <authorList>
            <person name="Kalkreuter E."/>
            <person name="Kautsar S.A."/>
            <person name="Yang D."/>
            <person name="Bader C.D."/>
            <person name="Teijaro C.N."/>
            <person name="Fluegel L."/>
            <person name="Davis C.M."/>
            <person name="Simpson J.R."/>
            <person name="Lauterbach L."/>
            <person name="Steele A.D."/>
            <person name="Gui C."/>
            <person name="Meng S."/>
            <person name="Li G."/>
            <person name="Viehrig K."/>
            <person name="Ye F."/>
            <person name="Su P."/>
            <person name="Kiefer A.F."/>
            <person name="Nichols A."/>
            <person name="Cepeda A.J."/>
            <person name="Yan W."/>
            <person name="Fan B."/>
            <person name="Jiang Y."/>
            <person name="Adhikari A."/>
            <person name="Zheng C.-J."/>
            <person name="Schuster L."/>
            <person name="Cowan T.M."/>
            <person name="Smanski M.J."/>
            <person name="Chevrette M.G."/>
            <person name="De Carvalho L.P.S."/>
            <person name="Shen B."/>
        </authorList>
    </citation>
    <scope>NUCLEOTIDE SEQUENCE [LARGE SCALE GENOMIC DNA]</scope>
    <source>
        <strain evidence="5 6">NPDC000087</strain>
    </source>
</reference>
<dbReference type="SUPFAM" id="SSF50978">
    <property type="entry name" value="WD40 repeat-like"/>
    <property type="match status" value="1"/>
</dbReference>
<dbReference type="InterPro" id="IPR001680">
    <property type="entry name" value="WD40_rpt"/>
</dbReference>
<dbReference type="PANTHER" id="PTHR19848:SF8">
    <property type="entry name" value="F-BOX AND WD REPEAT DOMAIN CONTAINING 7"/>
    <property type="match status" value="1"/>
</dbReference>
<dbReference type="InterPro" id="IPR015943">
    <property type="entry name" value="WD40/YVTN_repeat-like_dom_sf"/>
</dbReference>
<dbReference type="PANTHER" id="PTHR19848">
    <property type="entry name" value="WD40 REPEAT PROTEIN"/>
    <property type="match status" value="1"/>
</dbReference>
<dbReference type="PRINTS" id="PR00320">
    <property type="entry name" value="GPROTEINBRPT"/>
</dbReference>
<dbReference type="SUPFAM" id="SSF50998">
    <property type="entry name" value="Quinoprotein alcohol dehydrogenase-like"/>
    <property type="match status" value="1"/>
</dbReference>
<dbReference type="InterPro" id="IPR019775">
    <property type="entry name" value="WD40_repeat_CS"/>
</dbReference>
<feature type="domain" description="Orc1-like AAA ATPase" evidence="4">
    <location>
        <begin position="252"/>
        <end position="385"/>
    </location>
</feature>
<feature type="repeat" description="WD" evidence="3">
    <location>
        <begin position="1071"/>
        <end position="1114"/>
    </location>
</feature>
<dbReference type="Gene3D" id="2.40.10.120">
    <property type="match status" value="1"/>
</dbReference>
<accession>A0ABW6WH22</accession>
<dbReference type="InterPro" id="IPR009003">
    <property type="entry name" value="Peptidase_S1_PA"/>
</dbReference>
<protein>
    <submittedName>
        <fullName evidence="5">Trypsin-like peptidase domain-containing protein</fullName>
    </submittedName>
</protein>
<dbReference type="InterPro" id="IPR027417">
    <property type="entry name" value="P-loop_NTPase"/>
</dbReference>
<proteinExistence type="predicted"/>
<feature type="repeat" description="WD" evidence="3">
    <location>
        <begin position="1115"/>
        <end position="1158"/>
    </location>
</feature>
<dbReference type="SUPFAM" id="SSF52540">
    <property type="entry name" value="P-loop containing nucleoside triphosphate hydrolases"/>
    <property type="match status" value="1"/>
</dbReference>
<feature type="repeat" description="WD" evidence="3">
    <location>
        <begin position="1203"/>
        <end position="1242"/>
    </location>
</feature>
<dbReference type="InterPro" id="IPR041664">
    <property type="entry name" value="AAA_16"/>
</dbReference>
<evidence type="ECO:0000259" key="4">
    <source>
        <dbReference type="Pfam" id="PF13191"/>
    </source>
</evidence>
<sequence length="1315" mass="139351">MTGPVSDPWTLAVHGRERDGDRGFEPFGTAVAISPRRALTCAHVVAGRDSVWVSFPRVTSLWKVRQLVERVEYDPDEPGIADVAVLHFAEDLPAAVEPARLRAPEPEALLGLRWWAFGFPHSSLPHGNEAQGVVGARLAHGWVRLDTDSPYPVEPGFSGGGLWVPDYGVVGIVGRARLSGDRRGDAQALTIAQADVFLPGEKLRVLVDWRAADAGPVAMASWGWELAADREAGRHWVPRGRGVTTEAERGYRFRGRTAALRQIVEWLDRAEPDRRVLVVTGSPGVGKSAVLGRVVTTADAKLRARLPADDVAVRASLGSVACAVHAKGKTALEVAKEIATAASIPLPREPEELAAAIKQRLTAQNTRFNVVIDALDEADTADEARLIISKVVLPLVQTCASLGAQVVLGTRRNDSRGPLLPGLSGAAEVIDLDETRWSALDDLRAYASATLRLVGDERPGNPYENELIADPVARRIAELAEGNFLVAGLEARRRGMYDAVAAGPSSVTLTPSVDAALDAFLTRLSPVGGMPAREVLTALAYAEAPGWTTALWRVAAEALGGRVTEPTLDRFARSAAANFLVETSQEGHESVFRLFHQALNDALLRPRGQGGARADERALTGAFLALAHEHGWESAPPYLRRSLAGHAGRAGLIDDLLADDDYLLHADLLRLIPAAADATRERERAHLLRLTPQAVAAPAPERAALLNVVQALQLLPPTITHPEMPYRARWAHTAPRIEHAALEGHTDWVNAVCAVKGLLASAGDDATIRLWDPATGHEQAVLTGHTGPVNSVCAVRGMLASGGNDGTVRLWNPATGRQQKLLRAHTGPVTTVCAVKGLLASAGGNVVRLWDPGTGHEVAVLTGHTDWVKALCTVRLRGRDLLVTASKDLTVRLWDPETGAQETILEEDAAWMTTLRSVTVDGRSLLAASTIDGTVRLWEPLSGRDHAVLRGHTGPVNAVCTIQGLLATASNDTTVRLWDPHTGRQEAILEGHADWVSSVCAVDGMLASAGGDRTVRLWDPATGHRHADAEGHGDHVRAVCAAGADVLAAAGDDGIVRIRDAADGRGRLDLRGHHTGGVNALCTVPVRGQTRLASAGDDGTIRLWDPATGRQLIALRGHTDVVRAVAPVLTNGRVLLASAGDDRTVRLWDPATGHQQSVLKGHNGGVNSVCAINVAGRVMLASGGEDRTIRLWDLAPGRRPRVLPGHAGPVTSVCAINGLLASAGDDTTVRLWNPETGLQEATLDGHTGPVRALCVIDGLLASAGNDGTVRLWDTRTARVTTTIPIHFPVSSCAAAGGGLAVGITAGLLVLESVTP</sequence>
<keyword evidence="1 3" id="KW-0853">WD repeat</keyword>
<dbReference type="PROSITE" id="PS00678">
    <property type="entry name" value="WD_REPEATS_1"/>
    <property type="match status" value="2"/>
</dbReference>
<dbReference type="PROSITE" id="PS50294">
    <property type="entry name" value="WD_REPEATS_REGION"/>
    <property type="match status" value="8"/>
</dbReference>
<organism evidence="5 6">
    <name type="scientific">Paractinoplanes globisporus</name>
    <dbReference type="NCBI Taxonomy" id="113565"/>
    <lineage>
        <taxon>Bacteria</taxon>
        <taxon>Bacillati</taxon>
        <taxon>Actinomycetota</taxon>
        <taxon>Actinomycetes</taxon>
        <taxon>Micromonosporales</taxon>
        <taxon>Micromonosporaceae</taxon>
        <taxon>Paractinoplanes</taxon>
    </lineage>
</organism>
<keyword evidence="2" id="KW-0677">Repeat</keyword>
<feature type="repeat" description="WD" evidence="3">
    <location>
        <begin position="861"/>
        <end position="904"/>
    </location>
</feature>
<dbReference type="SMART" id="SM00320">
    <property type="entry name" value="WD40"/>
    <property type="match status" value="13"/>
</dbReference>
<dbReference type="InterPro" id="IPR011047">
    <property type="entry name" value="Quinoprotein_ADH-like_sf"/>
</dbReference>
<keyword evidence="6" id="KW-1185">Reference proteome</keyword>
<dbReference type="Gene3D" id="2.130.10.10">
    <property type="entry name" value="YVTN repeat-like/Quinoprotein amine dehydrogenase"/>
    <property type="match status" value="4"/>
</dbReference>